<evidence type="ECO:0000313" key="5">
    <source>
        <dbReference type="EMBL" id="KFF26399.1"/>
    </source>
</evidence>
<feature type="repeat" description="TPR" evidence="3">
    <location>
        <begin position="447"/>
        <end position="480"/>
    </location>
</feature>
<keyword evidence="6" id="KW-1185">Reference proteome</keyword>
<dbReference type="PANTHER" id="PTHR46825:SF11">
    <property type="entry name" value="PENICILLIN-BINDING PROTEIN 4"/>
    <property type="match status" value="1"/>
</dbReference>
<dbReference type="InterPro" id="IPR012338">
    <property type="entry name" value="Beta-lactam/transpept-like"/>
</dbReference>
<dbReference type="Gene3D" id="3.40.710.10">
    <property type="entry name" value="DD-peptidase/beta-lactamase superfamily"/>
    <property type="match status" value="1"/>
</dbReference>
<dbReference type="EMBL" id="JPRI01000003">
    <property type="protein sequence ID" value="KFF26399.1"/>
    <property type="molecule type" value="Genomic_DNA"/>
</dbReference>
<gene>
    <name evidence="5" type="ORF">IW16_11080</name>
</gene>
<evidence type="ECO:0000256" key="2">
    <source>
        <dbReference type="ARBA" id="ARBA00023136"/>
    </source>
</evidence>
<evidence type="ECO:0000256" key="3">
    <source>
        <dbReference type="PROSITE-ProRule" id="PRU00339"/>
    </source>
</evidence>
<keyword evidence="3" id="KW-0802">TPR repeat</keyword>
<keyword evidence="2" id="KW-0472">Membrane</keyword>
<evidence type="ECO:0000259" key="4">
    <source>
        <dbReference type="Pfam" id="PF00144"/>
    </source>
</evidence>
<protein>
    <recommendedName>
        <fullName evidence="4">Beta-lactamase-related domain-containing protein</fullName>
    </recommendedName>
</protein>
<comment type="subcellular location">
    <subcellularLocation>
        <location evidence="1">Membrane</location>
    </subcellularLocation>
</comment>
<sequence length="491" mass="55074">MKILFKSFLLIAVVIFPKDYTAQKRSDSIDTFISRKMKELKIPGLQLAIIRNDKIDKLSSYGLANIEHQVSTKNNTVFSINSMTKAFVGVAIMQLQEQGKLKTEDAISKYLTDIPDSWKNITFRQLLSNTSGLPNNIDQKEQVLGEGIESKNWEIVTTLPMEFSPGEKFSYNQTGYFILGKIITQLSGVHFTKFIEDHQFKPSKMPATQFGDSNDIIENSAGAYSTIINNNGQWINDGKLHNAFATFPLFFRTATGILSSAEDLSQWLLALQEGKLLKDKKSITELFSTIKLNNGTVGGFNKLTNGYALGWPTVVRAEHPAAAPVGGMRSALFVYPQDHLSIIVLTNLQGSNPEWFIDEIAGYYIPDMKAENGFGLSPDMRMLYLQTNADGYQNVGSVYQKIKKKNKSFKVSEDEINSWGYHMVGRHLKNEALAVFKLNTELFPNSSNVFDSYGEILDVLGRKEEAISNYKKSLLLNPDNTNAANYLKDKK</sequence>
<comment type="caution">
    <text evidence="5">The sequence shown here is derived from an EMBL/GenBank/DDBJ whole genome shotgun (WGS) entry which is preliminary data.</text>
</comment>
<dbReference type="InterPro" id="IPR011990">
    <property type="entry name" value="TPR-like_helical_dom_sf"/>
</dbReference>
<dbReference type="SUPFAM" id="SSF48452">
    <property type="entry name" value="TPR-like"/>
    <property type="match status" value="1"/>
</dbReference>
<dbReference type="InterPro" id="IPR050491">
    <property type="entry name" value="AmpC-like"/>
</dbReference>
<dbReference type="PANTHER" id="PTHR46825">
    <property type="entry name" value="D-ALANYL-D-ALANINE-CARBOXYPEPTIDASE/ENDOPEPTIDASE AMPH"/>
    <property type="match status" value="1"/>
</dbReference>
<accession>A0ABR4UN45</accession>
<dbReference type="InterPro" id="IPR001466">
    <property type="entry name" value="Beta-lactam-related"/>
</dbReference>
<proteinExistence type="predicted"/>
<dbReference type="RefSeq" id="WP_084694529.1">
    <property type="nucleotide sequence ID" value="NZ_JPRI01000003.1"/>
</dbReference>
<dbReference type="Proteomes" id="UP000028719">
    <property type="component" value="Unassembled WGS sequence"/>
</dbReference>
<feature type="domain" description="Beta-lactamase-related" evidence="4">
    <location>
        <begin position="30"/>
        <end position="358"/>
    </location>
</feature>
<evidence type="ECO:0000256" key="1">
    <source>
        <dbReference type="ARBA" id="ARBA00004370"/>
    </source>
</evidence>
<organism evidence="5 6">
    <name type="scientific">Chryseobacterium vrystaatense</name>
    <dbReference type="NCBI Taxonomy" id="307480"/>
    <lineage>
        <taxon>Bacteria</taxon>
        <taxon>Pseudomonadati</taxon>
        <taxon>Bacteroidota</taxon>
        <taxon>Flavobacteriia</taxon>
        <taxon>Flavobacteriales</taxon>
        <taxon>Weeksellaceae</taxon>
        <taxon>Chryseobacterium group</taxon>
        <taxon>Chryseobacterium</taxon>
    </lineage>
</organism>
<dbReference type="InterPro" id="IPR019734">
    <property type="entry name" value="TPR_rpt"/>
</dbReference>
<dbReference type="SUPFAM" id="SSF56601">
    <property type="entry name" value="beta-lactamase/transpeptidase-like"/>
    <property type="match status" value="1"/>
</dbReference>
<name>A0ABR4UN45_9FLAO</name>
<evidence type="ECO:0000313" key="6">
    <source>
        <dbReference type="Proteomes" id="UP000028719"/>
    </source>
</evidence>
<dbReference type="Pfam" id="PF00144">
    <property type="entry name" value="Beta-lactamase"/>
    <property type="match status" value="1"/>
</dbReference>
<reference evidence="5 6" key="1">
    <citation type="submission" date="2014-07" db="EMBL/GenBank/DDBJ databases">
        <title>Genome of Chryseobacterium vrystaatense LMG 22846.</title>
        <authorList>
            <person name="Pipes S.E."/>
            <person name="Stropko S.J."/>
            <person name="Newman J.D."/>
        </authorList>
    </citation>
    <scope>NUCLEOTIDE SEQUENCE [LARGE SCALE GENOMIC DNA]</scope>
    <source>
        <strain evidence="5 6">LMG 22846</strain>
    </source>
</reference>
<dbReference type="PROSITE" id="PS50005">
    <property type="entry name" value="TPR"/>
    <property type="match status" value="1"/>
</dbReference>
<dbReference type="Gene3D" id="1.25.40.10">
    <property type="entry name" value="Tetratricopeptide repeat domain"/>
    <property type="match status" value="1"/>
</dbReference>